<dbReference type="EMBL" id="CP021377">
    <property type="protein sequence ID" value="ART83249.1"/>
    <property type="molecule type" value="Genomic_DNA"/>
</dbReference>
<dbReference type="RefSeq" id="WP_087037589.1">
    <property type="nucleotide sequence ID" value="NZ_CP021377.1"/>
</dbReference>
<organism evidence="3 4">
    <name type="scientific">Oceanisphaera profunda</name>
    <dbReference type="NCBI Taxonomy" id="1416627"/>
    <lineage>
        <taxon>Bacteria</taxon>
        <taxon>Pseudomonadati</taxon>
        <taxon>Pseudomonadota</taxon>
        <taxon>Gammaproteobacteria</taxon>
        <taxon>Aeromonadales</taxon>
        <taxon>Aeromonadaceae</taxon>
        <taxon>Oceanisphaera</taxon>
    </lineage>
</organism>
<proteinExistence type="predicted"/>
<accession>A0A1Y0D6T3</accession>
<name>A0A1Y0D6T3_9GAMM</name>
<dbReference type="KEGG" id="opf:CBP31_11985"/>
<evidence type="ECO:0000256" key="2">
    <source>
        <dbReference type="SAM" id="SignalP"/>
    </source>
</evidence>
<reference evidence="3 4" key="1">
    <citation type="journal article" date="2014" name="Int. J. Syst. Evol. Microbiol.">
        <title>Oceanisphaera profunda sp. nov., a marine bacterium isolated from deep-sea sediment, and emended description of the genus Oceanisphaera.</title>
        <authorList>
            <person name="Xu Z."/>
            <person name="Zhang X.Y."/>
            <person name="Su H.N."/>
            <person name="Yu Z.C."/>
            <person name="Liu C."/>
            <person name="Li H."/>
            <person name="Chen X.L."/>
            <person name="Song X.Y."/>
            <person name="Xie B.B."/>
            <person name="Qin Q.L."/>
            <person name="Zhou B.C."/>
            <person name="Shi M."/>
            <person name="Huang Y."/>
            <person name="Zhang Y.Z."/>
        </authorList>
    </citation>
    <scope>NUCLEOTIDE SEQUENCE [LARGE SCALE GENOMIC DNA]</scope>
    <source>
        <strain evidence="3 4">SM1222</strain>
    </source>
</reference>
<evidence type="ECO:0008006" key="5">
    <source>
        <dbReference type="Google" id="ProtNLM"/>
    </source>
</evidence>
<gene>
    <name evidence="3" type="ORF">CBP31_11985</name>
</gene>
<dbReference type="OrthoDB" id="5600926at2"/>
<keyword evidence="4" id="KW-1185">Reference proteome</keyword>
<evidence type="ECO:0000256" key="1">
    <source>
        <dbReference type="SAM" id="MobiDB-lite"/>
    </source>
</evidence>
<feature type="region of interest" description="Disordered" evidence="1">
    <location>
        <begin position="64"/>
        <end position="174"/>
    </location>
</feature>
<dbReference type="Proteomes" id="UP000243937">
    <property type="component" value="Chromosome"/>
</dbReference>
<feature type="compositionally biased region" description="Polar residues" evidence="1">
    <location>
        <begin position="92"/>
        <end position="113"/>
    </location>
</feature>
<evidence type="ECO:0000313" key="3">
    <source>
        <dbReference type="EMBL" id="ART83249.1"/>
    </source>
</evidence>
<sequence length="174" mass="19016">MTRIWIKKAPLCLALTLFALPALADNIFSGVINFGREILDETRKLAPGIQNDRRNETPADVQAALDDGRDRPAIESPSANRSNIELAPPVNGQPTGSNLNYTYGESQRSTNPQSHNSGASSNNSNNLNDSYGSNQDSDQGFNQNQNQNQNQSANQGQQQQAPQSNFGWQEESNL</sequence>
<feature type="compositionally biased region" description="Low complexity" evidence="1">
    <location>
        <begin position="114"/>
        <end position="166"/>
    </location>
</feature>
<evidence type="ECO:0000313" key="4">
    <source>
        <dbReference type="Proteomes" id="UP000243937"/>
    </source>
</evidence>
<keyword evidence="2" id="KW-0732">Signal</keyword>
<protein>
    <recommendedName>
        <fullName evidence="5">Secreted protein</fullName>
    </recommendedName>
</protein>
<feature type="signal peptide" evidence="2">
    <location>
        <begin position="1"/>
        <end position="24"/>
    </location>
</feature>
<dbReference type="AlphaFoldDB" id="A0A1Y0D6T3"/>
<feature type="chain" id="PRO_5013163584" description="Secreted protein" evidence="2">
    <location>
        <begin position="25"/>
        <end position="174"/>
    </location>
</feature>